<organism evidence="2 3">
    <name type="scientific">Tothia fuscella</name>
    <dbReference type="NCBI Taxonomy" id="1048955"/>
    <lineage>
        <taxon>Eukaryota</taxon>
        <taxon>Fungi</taxon>
        <taxon>Dikarya</taxon>
        <taxon>Ascomycota</taxon>
        <taxon>Pezizomycotina</taxon>
        <taxon>Dothideomycetes</taxon>
        <taxon>Pleosporomycetidae</taxon>
        <taxon>Venturiales</taxon>
        <taxon>Cylindrosympodiaceae</taxon>
        <taxon>Tothia</taxon>
    </lineage>
</organism>
<protein>
    <submittedName>
        <fullName evidence="2">Uncharacterized protein</fullName>
    </submittedName>
</protein>
<dbReference type="Proteomes" id="UP000800235">
    <property type="component" value="Unassembled WGS sequence"/>
</dbReference>
<evidence type="ECO:0000256" key="1">
    <source>
        <dbReference type="SAM" id="Phobius"/>
    </source>
</evidence>
<evidence type="ECO:0000313" key="2">
    <source>
        <dbReference type="EMBL" id="KAF2420517.1"/>
    </source>
</evidence>
<gene>
    <name evidence="2" type="ORF">EJ08DRAFT_26140</name>
</gene>
<name>A0A9P4NGL2_9PEZI</name>
<keyword evidence="1" id="KW-1133">Transmembrane helix</keyword>
<comment type="caution">
    <text evidence="2">The sequence shown here is derived from an EMBL/GenBank/DDBJ whole genome shotgun (WGS) entry which is preliminary data.</text>
</comment>
<evidence type="ECO:0000313" key="3">
    <source>
        <dbReference type="Proteomes" id="UP000800235"/>
    </source>
</evidence>
<feature type="transmembrane region" description="Helical" evidence="1">
    <location>
        <begin position="25"/>
        <end position="47"/>
    </location>
</feature>
<dbReference type="AlphaFoldDB" id="A0A9P4NGL2"/>
<keyword evidence="1" id="KW-0812">Transmembrane</keyword>
<keyword evidence="3" id="KW-1185">Reference proteome</keyword>
<accession>A0A9P4NGL2</accession>
<sequence>MSSYIHNVVNSSLQRQMRLVRPYPLLSAMFFSVVAVEVVFGVGYAPFDWLFVRLLPPLLQWGLPRLGFRRPEFEFEFEDEDDAEQIGF</sequence>
<dbReference type="EMBL" id="MU007109">
    <property type="protein sequence ID" value="KAF2420517.1"/>
    <property type="molecule type" value="Genomic_DNA"/>
</dbReference>
<keyword evidence="1" id="KW-0472">Membrane</keyword>
<reference evidence="2" key="1">
    <citation type="journal article" date="2020" name="Stud. Mycol.">
        <title>101 Dothideomycetes genomes: a test case for predicting lifestyles and emergence of pathogens.</title>
        <authorList>
            <person name="Haridas S."/>
            <person name="Albert R."/>
            <person name="Binder M."/>
            <person name="Bloem J."/>
            <person name="Labutti K."/>
            <person name="Salamov A."/>
            <person name="Andreopoulos B."/>
            <person name="Baker S."/>
            <person name="Barry K."/>
            <person name="Bills G."/>
            <person name="Bluhm B."/>
            <person name="Cannon C."/>
            <person name="Castanera R."/>
            <person name="Culley D."/>
            <person name="Daum C."/>
            <person name="Ezra D."/>
            <person name="Gonzalez J."/>
            <person name="Henrissat B."/>
            <person name="Kuo A."/>
            <person name="Liang C."/>
            <person name="Lipzen A."/>
            <person name="Lutzoni F."/>
            <person name="Magnuson J."/>
            <person name="Mondo S."/>
            <person name="Nolan M."/>
            <person name="Ohm R."/>
            <person name="Pangilinan J."/>
            <person name="Park H.-J."/>
            <person name="Ramirez L."/>
            <person name="Alfaro M."/>
            <person name="Sun H."/>
            <person name="Tritt A."/>
            <person name="Yoshinaga Y."/>
            <person name="Zwiers L.-H."/>
            <person name="Turgeon B."/>
            <person name="Goodwin S."/>
            <person name="Spatafora J."/>
            <person name="Crous P."/>
            <person name="Grigoriev I."/>
        </authorList>
    </citation>
    <scope>NUCLEOTIDE SEQUENCE</scope>
    <source>
        <strain evidence="2">CBS 130266</strain>
    </source>
</reference>
<proteinExistence type="predicted"/>